<reference evidence="2 3" key="3">
    <citation type="journal article" date="2016" name="Sci. Rep.">
        <title>Genome-wide diversity and gene expression profiling of Babesia microti isolates identify polymorphic genes that mediate host-pathogen interactions.</title>
        <authorList>
            <person name="Silva J.C."/>
            <person name="Cornillot E."/>
            <person name="McCracken C."/>
            <person name="Usmani-Brown S."/>
            <person name="Dwivedi A."/>
            <person name="Ifeonu O.O."/>
            <person name="Crabtree J."/>
            <person name="Gotia H.T."/>
            <person name="Virji A.Z."/>
            <person name="Reynes C."/>
            <person name="Colinge J."/>
            <person name="Kumar V."/>
            <person name="Lawres L."/>
            <person name="Pazzi J.E."/>
            <person name="Pablo J.V."/>
            <person name="Hung C."/>
            <person name="Brancato J."/>
            <person name="Kumari P."/>
            <person name="Orvis J."/>
            <person name="Tretina K."/>
            <person name="Chibucos M."/>
            <person name="Ott S."/>
            <person name="Sadzewicz L."/>
            <person name="Sengamalay N."/>
            <person name="Shetty A.C."/>
            <person name="Su Q."/>
            <person name="Tallon L."/>
            <person name="Fraser C.M."/>
            <person name="Frutos R."/>
            <person name="Molina D.M."/>
            <person name="Krause P.J."/>
            <person name="Ben Mamoun C."/>
        </authorList>
    </citation>
    <scope>NUCLEOTIDE SEQUENCE [LARGE SCALE GENOMIC DNA]</scope>
    <source>
        <strain evidence="2 3">RI</strain>
    </source>
</reference>
<sequence length="190" mass="21727">MKNRTIYAEILKFLSRKKVKNNFYFLLSLTLSTIAYTTLSLYPLYPYFERSLDETLKNFNKTAPKSLKLSFFLHFLSSVVLVANLCMVLLLNNTKLSFLAIFWNNLSFASILAIFSSILYTFSYPIVTVLGISSSILISTCTNHYKHKIKTFSGSKNYNIFDATIIGAKENQKELKSDQTNTVSIKKDAY</sequence>
<feature type="transmembrane region" description="Helical" evidence="1">
    <location>
        <begin position="21"/>
        <end position="45"/>
    </location>
</feature>
<dbReference type="VEuPathDB" id="PiroplasmaDB:BMR1_03g01990"/>
<feature type="transmembrane region" description="Helical" evidence="1">
    <location>
        <begin position="126"/>
        <end position="145"/>
    </location>
</feature>
<organism evidence="2 3">
    <name type="scientific">Babesia microti (strain RI)</name>
    <dbReference type="NCBI Taxonomy" id="1133968"/>
    <lineage>
        <taxon>Eukaryota</taxon>
        <taxon>Sar</taxon>
        <taxon>Alveolata</taxon>
        <taxon>Apicomplexa</taxon>
        <taxon>Aconoidasida</taxon>
        <taxon>Piroplasmida</taxon>
        <taxon>Babesiidae</taxon>
        <taxon>Babesia</taxon>
    </lineage>
</organism>
<dbReference type="KEGG" id="bmic:BMR1_03g01990"/>
<dbReference type="GeneID" id="24425039"/>
<evidence type="ECO:0000313" key="3">
    <source>
        <dbReference type="Proteomes" id="UP000002899"/>
    </source>
</evidence>
<keyword evidence="1" id="KW-0472">Membrane</keyword>
<keyword evidence="1" id="KW-1133">Transmembrane helix</keyword>
<feature type="transmembrane region" description="Helical" evidence="1">
    <location>
        <begin position="98"/>
        <end position="120"/>
    </location>
</feature>
<feature type="transmembrane region" description="Helical" evidence="1">
    <location>
        <begin position="71"/>
        <end position="91"/>
    </location>
</feature>
<gene>
    <name evidence="2" type="ORF">BMR1_03g01990</name>
</gene>
<dbReference type="Proteomes" id="UP000002899">
    <property type="component" value="Chromosome III"/>
</dbReference>
<keyword evidence="3" id="KW-1185">Reference proteome</keyword>
<reference evidence="2 3" key="2">
    <citation type="journal article" date="2013" name="PLoS ONE">
        <title>Whole genome mapping and re-organization of the nuclear and mitochondrial genomes of Babesia microti isolates.</title>
        <authorList>
            <person name="Cornillot E."/>
            <person name="Dassouli A."/>
            <person name="Garg A."/>
            <person name="Pachikara N."/>
            <person name="Randazzo S."/>
            <person name="Depoix D."/>
            <person name="Carcy B."/>
            <person name="Delbecq S."/>
            <person name="Frutos R."/>
            <person name="Silva J.C."/>
            <person name="Sutton R."/>
            <person name="Krause P.J."/>
            <person name="Mamoun C.B."/>
        </authorList>
    </citation>
    <scope>NUCLEOTIDE SEQUENCE [LARGE SCALE GENOMIC DNA]</scope>
    <source>
        <strain evidence="2 3">RI</strain>
    </source>
</reference>
<dbReference type="AlphaFoldDB" id="A0A0K3ANA5"/>
<accession>A0A0K3ANA5</accession>
<proteinExistence type="predicted"/>
<keyword evidence="1" id="KW-0812">Transmembrane</keyword>
<evidence type="ECO:0000313" key="2">
    <source>
        <dbReference type="EMBL" id="CTQ40997.1"/>
    </source>
</evidence>
<protein>
    <submittedName>
        <fullName evidence="2">Uncharacterized protein</fullName>
    </submittedName>
</protein>
<name>A0A0K3ANA5_BABMR</name>
<dbReference type="RefSeq" id="XP_012649008.1">
    <property type="nucleotide sequence ID" value="XM_012793554.1"/>
</dbReference>
<dbReference type="EMBL" id="LN871598">
    <property type="protein sequence ID" value="CTQ40997.1"/>
    <property type="molecule type" value="Genomic_DNA"/>
</dbReference>
<reference evidence="2 3" key="1">
    <citation type="journal article" date="2012" name="Nucleic Acids Res.">
        <title>Sequencing of the smallest Apicomplexan genome from the human pathogen Babesia microti.</title>
        <authorList>
            <person name="Cornillot E."/>
            <person name="Hadj-Kaddour K."/>
            <person name="Dassouli A."/>
            <person name="Noel B."/>
            <person name="Ranwez V."/>
            <person name="Vacherie B."/>
            <person name="Augagneur Y."/>
            <person name="Bres V."/>
            <person name="Duclos A."/>
            <person name="Randazzo S."/>
            <person name="Carcy B."/>
            <person name="Debierre-Grockiego F."/>
            <person name="Delbecq S."/>
            <person name="Moubri-Menage K."/>
            <person name="Shams-Eldin H."/>
            <person name="Usmani-Brown S."/>
            <person name="Bringaud F."/>
            <person name="Wincker P."/>
            <person name="Vivares C.P."/>
            <person name="Schwarz R.T."/>
            <person name="Schetters T.P."/>
            <person name="Krause P.J."/>
            <person name="Gorenflot A."/>
            <person name="Berry V."/>
            <person name="Barbe V."/>
            <person name="Ben Mamoun C."/>
        </authorList>
    </citation>
    <scope>NUCLEOTIDE SEQUENCE [LARGE SCALE GENOMIC DNA]</scope>
    <source>
        <strain evidence="2 3">RI</strain>
    </source>
</reference>
<evidence type="ECO:0000256" key="1">
    <source>
        <dbReference type="SAM" id="Phobius"/>
    </source>
</evidence>